<comment type="subunit">
    <text evidence="3">Homodimer.</text>
</comment>
<evidence type="ECO:0000256" key="2">
    <source>
        <dbReference type="ARBA" id="ARBA00023235"/>
    </source>
</evidence>
<protein>
    <recommendedName>
        <fullName evidence="3">Triosephosphate isomerase</fullName>
        <ecNumber evidence="3">5.3.1.1</ecNumber>
    </recommendedName>
</protein>
<dbReference type="UniPathway" id="UPA00138"/>
<evidence type="ECO:0000256" key="1">
    <source>
        <dbReference type="ARBA" id="ARBA00007422"/>
    </source>
</evidence>
<sequence>MRKFKKLIIGNWKMNPLTLEEAKEMTTRIKRLTKSLKKTKVVLCPPFIFLSALLSSKSRAVSLGAQDAFYQSAGPYTGEVSSTQLSAFGVDYVIVGHSERRSHGESDDIVNKKVKATVGDGMTAVLCVGEKVHDQHGEYFSLVKQQIISGLKDISKKSLDRIVIAYEPVWAVGAKEAMRPADIAEMAIFIKKTLRDAYGIFGDDVRILYGGDVTVGNCLEITLDGHVGGLLIGRESLKVKNFIEIIKIIDSI</sequence>
<dbReference type="InterPro" id="IPR013785">
    <property type="entry name" value="Aldolase_TIM"/>
</dbReference>
<organism evidence="4 5">
    <name type="scientific">Candidatus Zambryskibacteria bacterium RIFCSPHIGHO2_02_38_10.5</name>
    <dbReference type="NCBI Taxonomy" id="1802742"/>
    <lineage>
        <taxon>Bacteria</taxon>
        <taxon>Candidatus Zambryskiibacteriota</taxon>
    </lineage>
</organism>
<dbReference type="AlphaFoldDB" id="A0A1G2T8L0"/>
<dbReference type="CDD" id="cd00311">
    <property type="entry name" value="TIM"/>
    <property type="match status" value="1"/>
</dbReference>
<dbReference type="Proteomes" id="UP000179264">
    <property type="component" value="Unassembled WGS sequence"/>
</dbReference>
<dbReference type="InterPro" id="IPR035990">
    <property type="entry name" value="TIM_sf"/>
</dbReference>
<evidence type="ECO:0000256" key="3">
    <source>
        <dbReference type="RuleBase" id="RU363013"/>
    </source>
</evidence>
<evidence type="ECO:0000313" key="4">
    <source>
        <dbReference type="EMBL" id="OHA93099.1"/>
    </source>
</evidence>
<dbReference type="SUPFAM" id="SSF51351">
    <property type="entry name" value="Triosephosphate isomerase (TIM)"/>
    <property type="match status" value="1"/>
</dbReference>
<dbReference type="Gene3D" id="3.20.20.70">
    <property type="entry name" value="Aldolase class I"/>
    <property type="match status" value="1"/>
</dbReference>
<dbReference type="EC" id="5.3.1.1" evidence="3"/>
<evidence type="ECO:0000313" key="5">
    <source>
        <dbReference type="Proteomes" id="UP000179264"/>
    </source>
</evidence>
<dbReference type="Pfam" id="PF00121">
    <property type="entry name" value="TIM"/>
    <property type="match status" value="1"/>
</dbReference>
<gene>
    <name evidence="4" type="ORF">A2W58_03430</name>
</gene>
<comment type="pathway">
    <text evidence="3">Carbohydrate biosynthesis; gluconeogenesis.</text>
</comment>
<comment type="similarity">
    <text evidence="1 3">Belongs to the triosephosphate isomerase family.</text>
</comment>
<dbReference type="GO" id="GO:0019563">
    <property type="term" value="P:glycerol catabolic process"/>
    <property type="evidence" value="ECO:0007669"/>
    <property type="project" value="TreeGrafter"/>
</dbReference>
<keyword evidence="3" id="KW-0963">Cytoplasm</keyword>
<dbReference type="PROSITE" id="PS51440">
    <property type="entry name" value="TIM_2"/>
    <property type="match status" value="1"/>
</dbReference>
<accession>A0A1G2T8L0</accession>
<dbReference type="UniPathway" id="UPA00109">
    <property type="reaction ID" value="UER00189"/>
</dbReference>
<dbReference type="GO" id="GO:0004807">
    <property type="term" value="F:triose-phosphate isomerase activity"/>
    <property type="evidence" value="ECO:0007669"/>
    <property type="project" value="UniProtKB-UniRule"/>
</dbReference>
<keyword evidence="3" id="KW-0312">Gluconeogenesis</keyword>
<dbReference type="InterPro" id="IPR000652">
    <property type="entry name" value="Triosephosphate_isomerase"/>
</dbReference>
<proteinExistence type="inferred from homology"/>
<dbReference type="GO" id="GO:0005829">
    <property type="term" value="C:cytosol"/>
    <property type="evidence" value="ECO:0007669"/>
    <property type="project" value="TreeGrafter"/>
</dbReference>
<dbReference type="EMBL" id="MHVL01000027">
    <property type="protein sequence ID" value="OHA93099.1"/>
    <property type="molecule type" value="Genomic_DNA"/>
</dbReference>
<comment type="pathway">
    <text evidence="3">Carbohydrate degradation; glycolysis; D-glyceraldehyde 3-phosphate from glycerone phosphate: step 1/1.</text>
</comment>
<dbReference type="GO" id="GO:0006096">
    <property type="term" value="P:glycolytic process"/>
    <property type="evidence" value="ECO:0007669"/>
    <property type="project" value="UniProtKB-UniRule"/>
</dbReference>
<comment type="catalytic activity">
    <reaction evidence="3">
        <text>D-glyceraldehyde 3-phosphate = dihydroxyacetone phosphate</text>
        <dbReference type="Rhea" id="RHEA:18585"/>
        <dbReference type="ChEBI" id="CHEBI:57642"/>
        <dbReference type="ChEBI" id="CHEBI:59776"/>
        <dbReference type="EC" id="5.3.1.1"/>
    </reaction>
</comment>
<keyword evidence="2 3" id="KW-0413">Isomerase</keyword>
<name>A0A1G2T8L0_9BACT</name>
<dbReference type="NCBIfam" id="TIGR00419">
    <property type="entry name" value="tim"/>
    <property type="match status" value="1"/>
</dbReference>
<keyword evidence="3" id="KW-0324">Glycolysis</keyword>
<comment type="subcellular location">
    <subcellularLocation>
        <location evidence="3">Cytoplasm</location>
    </subcellularLocation>
</comment>
<dbReference type="PANTHER" id="PTHR21139:SF42">
    <property type="entry name" value="TRIOSEPHOSPHATE ISOMERASE"/>
    <property type="match status" value="1"/>
</dbReference>
<dbReference type="PANTHER" id="PTHR21139">
    <property type="entry name" value="TRIOSEPHOSPHATE ISOMERASE"/>
    <property type="match status" value="1"/>
</dbReference>
<dbReference type="GO" id="GO:0046166">
    <property type="term" value="P:glyceraldehyde-3-phosphate biosynthetic process"/>
    <property type="evidence" value="ECO:0007669"/>
    <property type="project" value="TreeGrafter"/>
</dbReference>
<reference evidence="4 5" key="1">
    <citation type="journal article" date="2016" name="Nat. Commun.">
        <title>Thousands of microbial genomes shed light on interconnected biogeochemical processes in an aquifer system.</title>
        <authorList>
            <person name="Anantharaman K."/>
            <person name="Brown C.T."/>
            <person name="Hug L.A."/>
            <person name="Sharon I."/>
            <person name="Castelle C.J."/>
            <person name="Probst A.J."/>
            <person name="Thomas B.C."/>
            <person name="Singh A."/>
            <person name="Wilkins M.J."/>
            <person name="Karaoz U."/>
            <person name="Brodie E.L."/>
            <person name="Williams K.H."/>
            <person name="Hubbard S.S."/>
            <person name="Banfield J.F."/>
        </authorList>
    </citation>
    <scope>NUCLEOTIDE SEQUENCE [LARGE SCALE GENOMIC DNA]</scope>
</reference>
<comment type="caution">
    <text evidence="4">The sequence shown here is derived from an EMBL/GenBank/DDBJ whole genome shotgun (WGS) entry which is preliminary data.</text>
</comment>
<dbReference type="GO" id="GO:0006094">
    <property type="term" value="P:gluconeogenesis"/>
    <property type="evidence" value="ECO:0007669"/>
    <property type="project" value="UniProtKB-UniPathway"/>
</dbReference>